<protein>
    <submittedName>
        <fullName evidence="4">DRIM domain-containing protein</fullName>
    </submittedName>
</protein>
<dbReference type="InterPro" id="IPR016024">
    <property type="entry name" value="ARM-type_fold"/>
</dbReference>
<name>A0AAD8MK74_9APIA</name>
<feature type="domain" description="U3 small nucleolar RNA-associated protein 20 N-terminal" evidence="1">
    <location>
        <begin position="915"/>
        <end position="1556"/>
    </location>
</feature>
<dbReference type="InterPro" id="IPR052575">
    <property type="entry name" value="SSU_processome_comp_20"/>
</dbReference>
<gene>
    <name evidence="4" type="ORF">POM88_031842</name>
</gene>
<dbReference type="InterPro" id="IPR011989">
    <property type="entry name" value="ARM-like"/>
</dbReference>
<dbReference type="Pfam" id="PF23099">
    <property type="entry name" value="UTP20_C"/>
    <property type="match status" value="1"/>
</dbReference>
<dbReference type="GO" id="GO:0032040">
    <property type="term" value="C:small-subunit processome"/>
    <property type="evidence" value="ECO:0007669"/>
    <property type="project" value="TreeGrafter"/>
</dbReference>
<sequence>MATATEAQAVKSLNTSAGRRRFVFKKFSQRVEDIDIDVYRSLHSLNSEPSSGSTFFRDCLVEWRELNTAEDFISFYEEMLPLVQTLPQIILQKDLIFLKLLSRLQFKARLSLEPILRMIAALSRDLVQDFIPFLRKIADSLASLLKSGADRDPEIIEQIFTSWSYIMMHLQKYLVRDVVFVLKVTVKLRYYQKDYIQEFMAESVSFVLRNAPEKQLEKGIQEIMLEVVKKPLEMRTSGASALLFCIMRGTSSNLHSRAKKVIRVLLDKSILTIGDRLSKGFGIEVEVVIATFNRLCEELEPAELEVVWDSMIVQMRATLESRLKVDWNSMNVEISAALESEYSSHLSCLLSVLVSTLQRNYIRKLSDYEPLLKLVAKLLETYLVKAEEQASEIIGKVMQLMLCILDGLNSTCNMVVISRVSQEWAPVFKLKNSSLLAFIKQLLSRNQGLVHAFGINIIKALNDSVEASEEEVVYLLLIFFERLDELCSSLLRGVSSERLLNVLNFFEQTIKNWVQAVNDKIHGKPSCVPFQEDKMVVLYGVVRSFPYVIDVQSNANLLMDLVDALDQLVLTDSENIAGFSRNTWTSLIGCCLGSYNKVHSVHQVCYDEASVGKFLNLAKKYKSSSQVLCTVADFLDSIDKSTTRVHTDSSEFHPELRSEKAADALTIFAENLCQADKQIRLSTLRILCHYESLASENIVRDRPAKKLKMDDTQSLCVGEHGSNVLHHLRSIEETSLSVTSSRQVILHISKIQMDLIAANILEPYIPVLLYGIVGIFHNRFSYLWNPATECLAELIRRYSGIVWERYIRYVDGCQSFYTSQDQLVKSIPESFCESLDLITHFKSFVSTQSDGTPYGTIMPLLIQSLQKVIDISESRTRHIIPLFLRFLGYNCDNLVSVQSHESQFPMGKEWKIVLGEWLNLLKMMRSPKSFYLGQFLKDVLVYRLLDSNDAELQMKVLDCILNWKDEFLQPYGQHLKNLINSKHLREELTTWSLSRESNLIDEQHRPQVVPIVLRLLAPKVRNLKTLSSRKHASIHQRKAVLGFIAELDINELPLFYALLLNPLQTISHRVNVIDEWVQISPECTRDEFNSSTLLKQFTVDNIRALPLKKIFGFLHVVEDVLGVFDIMHVKPFLNLLMGCVVRVLTSCSSSLFCTKSGPSLVENESVLDESEKVSGAEIKSMTSRNIEELKSLRSLCLKILSFVLTKYDDHDFHSDFWDPFFTSVKPLIDGFRQEASSSEKPSALFSCFIAMSRSRKLVSLLNRERNLLSDIFSILTVSTASEAIISCVLKFIENLLKLDEQESDNNAVKIILLPSIDTLVCSLHCLFTRTKVSKRKSVRCPGEQELNVFRLLSKYIKDPSTAGTFVDVLLPLLSKKPQNTDEQVEILHVIQHIVQMSGSGTSTKIVNSISPLLISAGPHVRLSICNLLKTLSQNDPSALTVADLLHELNAPSTSEMGGLDYDTIIGAYDKINIDFFYDVQEEHALVILSHFVHDMSSEELILRQSAYRLMLLFVEFCGQILDQEVKSEKEGCWSRASIQHIINNFLLKHMGDAMNKEATVQKVWIDLLKEMVLRLSKVQILKSFQALCSKDAEQDFFNNIVHMQKHRRARALTRFCSVVRSGNLSEVITTKVFVPLLFNMLFNVQDGKGEHLRSASIEALASISGCMDWKAYYELLNRCFKEMTYKPDKQKLLLRLISSLLDHFHFSESGSSLEVKDSVAGALMLSGKCNIPELSEIQAWLYKKLLPKVQKILTADSDHVNVNINMVALKLLKLLPAEIMESQLSNIIHRVSNFLRSRLESIRDEARSALSACLKELGLEYLQFIVKVLRATLKRGFEMHVLGYTLNFLLSRCLLGSVCGKIDYCLEELLSIAENDILGDVSEEKEVEKIASKMKETRKNKSFETLKLIAQNVTFKTHALKLLSPVTVHFKKHLKPKEKVKLESMLKHIAAGIECNTSLDQTDFFIFTYSLIEDGVSAENCKGEVSSVVEGSKHFGEPENKATDSRLLVYMDSKCSPLITVFALRILHDHMKNAKLHKKAEKLLSMLDPFVRLLGDCLSSKYEDVIAAALRCLSQLVHLPLPSLESQADKIKSSLLVIAQGSGDANSPIMQSCIRLLTVLLRSTTVTLSSDHLHMLIQFPLFVEIERNPSVLALSLLKTIIKRKLVVPEIYELVTQVAELIVTSQVEPIRKKSSQVLLQFLLDYKFSEKRLLQHLSILLKYLSYEHSTGREAGLEMLHAIINKLPESFVDQHSQIFLLFLVKSLANDHDQKVRSMAGAAIKLLVERVSTHCGDSIIQYCLTWYEGGNSNLWSIAAQVLGLLVEVKKKGFSFQKHLDSVFPVMRNILQSSNDAVKNKQLIVSDESTIPFWKESYYSLVMLEKILHQYPELCLRKNLEDVWELMCEFLLHPHMWLRNISNRLVALYFSTVTEACKDNHEKLFRTFFLIRPSRLFQIAVSLCCQLRASLTDGVANAIIEQNLVFSICGLHALLLQDEFTNSKYWSELEHHEQGLFLRTFHLLDSRKGRSMFASLTSSNNGQDDQDDSVRRGVLLVSYLLKRLGKIGLQMEAVQMKIVFNTFRSVSPKIFDLDEHLWKVVEDDSQNYAYHILLPLYKVCEGFAGKVIPDDVKQLAQDVCESIQSTIGTQNFVQVYSQIRKQLKAKRDKRKQEEKLMAVVNPMRNAKRKLRVAAKHRANKKRKVMTLKMGRWNK</sequence>
<evidence type="ECO:0000259" key="2">
    <source>
        <dbReference type="Pfam" id="PF20416"/>
    </source>
</evidence>
<dbReference type="PANTHER" id="PTHR17695">
    <property type="entry name" value="SMALL SUBUNIT PROCESSOME COMPONENT 20 HOMOLOG"/>
    <property type="match status" value="1"/>
</dbReference>
<accession>A0AAD8MK74</accession>
<dbReference type="InterPro" id="IPR011430">
    <property type="entry name" value="UTP20_N"/>
</dbReference>
<feature type="domain" description="U3 small nucleolar RNA-associated protein 20" evidence="2">
    <location>
        <begin position="1756"/>
        <end position="1972"/>
    </location>
</feature>
<dbReference type="EMBL" id="JAUIZM010000007">
    <property type="protein sequence ID" value="KAK1375649.1"/>
    <property type="molecule type" value="Genomic_DNA"/>
</dbReference>
<keyword evidence="5" id="KW-1185">Reference proteome</keyword>
<dbReference type="Pfam" id="PF07539">
    <property type="entry name" value="UTP20_N"/>
    <property type="match status" value="1"/>
</dbReference>
<evidence type="ECO:0000313" key="4">
    <source>
        <dbReference type="EMBL" id="KAK1375649.1"/>
    </source>
</evidence>
<proteinExistence type="predicted"/>
<evidence type="ECO:0000259" key="3">
    <source>
        <dbReference type="Pfam" id="PF23099"/>
    </source>
</evidence>
<dbReference type="Gene3D" id="1.25.10.10">
    <property type="entry name" value="Leucine-rich Repeat Variant"/>
    <property type="match status" value="2"/>
</dbReference>
<reference evidence="4" key="2">
    <citation type="submission" date="2023-05" db="EMBL/GenBank/DDBJ databases">
        <authorList>
            <person name="Schelkunov M.I."/>
        </authorList>
    </citation>
    <scope>NUCLEOTIDE SEQUENCE</scope>
    <source>
        <strain evidence="4">Hsosn_3</strain>
        <tissue evidence="4">Leaf</tissue>
    </source>
</reference>
<organism evidence="4 5">
    <name type="scientific">Heracleum sosnowskyi</name>
    <dbReference type="NCBI Taxonomy" id="360622"/>
    <lineage>
        <taxon>Eukaryota</taxon>
        <taxon>Viridiplantae</taxon>
        <taxon>Streptophyta</taxon>
        <taxon>Embryophyta</taxon>
        <taxon>Tracheophyta</taxon>
        <taxon>Spermatophyta</taxon>
        <taxon>Magnoliopsida</taxon>
        <taxon>eudicotyledons</taxon>
        <taxon>Gunneridae</taxon>
        <taxon>Pentapetalae</taxon>
        <taxon>asterids</taxon>
        <taxon>campanulids</taxon>
        <taxon>Apiales</taxon>
        <taxon>Apiaceae</taxon>
        <taxon>Apioideae</taxon>
        <taxon>apioid superclade</taxon>
        <taxon>Tordylieae</taxon>
        <taxon>Tordyliinae</taxon>
        <taxon>Heracleum</taxon>
    </lineage>
</organism>
<dbReference type="SUPFAM" id="SSF48371">
    <property type="entry name" value="ARM repeat"/>
    <property type="match status" value="2"/>
</dbReference>
<reference evidence="4" key="1">
    <citation type="submission" date="2023-02" db="EMBL/GenBank/DDBJ databases">
        <title>Genome of toxic invasive species Heracleum sosnowskyi carries increased number of genes despite the absence of recent whole-genome duplications.</title>
        <authorList>
            <person name="Schelkunov M."/>
            <person name="Shtratnikova V."/>
            <person name="Makarenko M."/>
            <person name="Klepikova A."/>
            <person name="Omelchenko D."/>
            <person name="Novikova G."/>
            <person name="Obukhova E."/>
            <person name="Bogdanov V."/>
            <person name="Penin A."/>
            <person name="Logacheva M."/>
        </authorList>
    </citation>
    <scope>NUCLEOTIDE SEQUENCE</scope>
    <source>
        <strain evidence="4">Hsosn_3</strain>
        <tissue evidence="4">Leaf</tissue>
    </source>
</reference>
<dbReference type="Proteomes" id="UP001237642">
    <property type="component" value="Unassembled WGS sequence"/>
</dbReference>
<dbReference type="PANTHER" id="PTHR17695:SF11">
    <property type="entry name" value="SMALL SUBUNIT PROCESSOME COMPONENT 20 HOMOLOG"/>
    <property type="match status" value="1"/>
</dbReference>
<dbReference type="GO" id="GO:0030686">
    <property type="term" value="C:90S preribosome"/>
    <property type="evidence" value="ECO:0007669"/>
    <property type="project" value="TreeGrafter"/>
</dbReference>
<evidence type="ECO:0000313" key="5">
    <source>
        <dbReference type="Proteomes" id="UP001237642"/>
    </source>
</evidence>
<feature type="domain" description="U3 small nucleolar RNA-associated protein 20 C-terminal" evidence="3">
    <location>
        <begin position="2626"/>
        <end position="2699"/>
    </location>
</feature>
<dbReference type="Pfam" id="PF20416">
    <property type="entry name" value="UTP20"/>
    <property type="match status" value="1"/>
</dbReference>
<dbReference type="InterPro" id="IPR046523">
    <property type="entry name" value="UTP20_dom"/>
</dbReference>
<comment type="caution">
    <text evidence="4">The sequence shown here is derived from an EMBL/GenBank/DDBJ whole genome shotgun (WGS) entry which is preliminary data.</text>
</comment>
<dbReference type="InterPro" id="IPR057525">
    <property type="entry name" value="UTP20_C"/>
</dbReference>
<evidence type="ECO:0000259" key="1">
    <source>
        <dbReference type="Pfam" id="PF07539"/>
    </source>
</evidence>